<dbReference type="Proteomes" id="UP001446871">
    <property type="component" value="Unassembled WGS sequence"/>
</dbReference>
<dbReference type="EMBL" id="JAQQWM010000006">
    <property type="protein sequence ID" value="KAK8060713.1"/>
    <property type="molecule type" value="Genomic_DNA"/>
</dbReference>
<comment type="caution">
    <text evidence="1">The sequence shown here is derived from an EMBL/GenBank/DDBJ whole genome shotgun (WGS) entry which is preliminary data.</text>
</comment>
<gene>
    <name evidence="1" type="ORF">PG996_010643</name>
</gene>
<evidence type="ECO:0000313" key="1">
    <source>
        <dbReference type="EMBL" id="KAK8060713.1"/>
    </source>
</evidence>
<proteinExistence type="predicted"/>
<reference evidence="1 2" key="1">
    <citation type="submission" date="2023-01" db="EMBL/GenBank/DDBJ databases">
        <title>Analysis of 21 Apiospora genomes using comparative genomics revels a genus with tremendous synthesis potential of carbohydrate active enzymes and secondary metabolites.</title>
        <authorList>
            <person name="Sorensen T."/>
        </authorList>
    </citation>
    <scope>NUCLEOTIDE SEQUENCE [LARGE SCALE GENOMIC DNA]</scope>
    <source>
        <strain evidence="1 2">CBS 83171</strain>
    </source>
</reference>
<evidence type="ECO:0000313" key="2">
    <source>
        <dbReference type="Proteomes" id="UP001446871"/>
    </source>
</evidence>
<organism evidence="1 2">
    <name type="scientific">Apiospora saccharicola</name>
    <dbReference type="NCBI Taxonomy" id="335842"/>
    <lineage>
        <taxon>Eukaryota</taxon>
        <taxon>Fungi</taxon>
        <taxon>Dikarya</taxon>
        <taxon>Ascomycota</taxon>
        <taxon>Pezizomycotina</taxon>
        <taxon>Sordariomycetes</taxon>
        <taxon>Xylariomycetidae</taxon>
        <taxon>Amphisphaeriales</taxon>
        <taxon>Apiosporaceae</taxon>
        <taxon>Apiospora</taxon>
    </lineage>
</organism>
<keyword evidence="2" id="KW-1185">Reference proteome</keyword>
<accession>A0ABR1UP82</accession>
<protein>
    <submittedName>
        <fullName evidence="1">Uncharacterized protein</fullName>
    </submittedName>
</protein>
<name>A0ABR1UP82_9PEZI</name>
<sequence length="91" mass="10114">MHAIVHYLDDLLEEPKKAKTEMMMGGLRYMEELLTANSSAVLTFRPPLGTDYSGEAALEESSIALALLQQRRDTLVHPGHLLTARLLDGFC</sequence>